<sequence>MEAPYTSLAISLAHHYSGAVLLCDLKSNAHRHKANALAPFLRPGAPDSYGGLLLRTKYVNSPAIYRRLLAKWTWIVSTKAIRRGWPDGRTPGESAVDIAKIASLSLNRWLNSPCQVCTKRQHQQVLGTPNMSGKVCALCNGTGKAPLRCHAGIRQYVLDMIKELAEDERRCVIRASMRLGRVARS</sequence>
<comment type="caution">
    <text evidence="1">The sequence shown here is derived from an EMBL/GenBank/DDBJ whole genome shotgun (WGS) entry which is preliminary data.</text>
</comment>
<dbReference type="EMBL" id="WWCX01000001">
    <property type="protein sequence ID" value="MYM92514.1"/>
    <property type="molecule type" value="Genomic_DNA"/>
</dbReference>
<organism evidence="1 2">
    <name type="scientific">Duganella vulcania</name>
    <dbReference type="NCBI Taxonomy" id="2692166"/>
    <lineage>
        <taxon>Bacteria</taxon>
        <taxon>Pseudomonadati</taxon>
        <taxon>Pseudomonadota</taxon>
        <taxon>Betaproteobacteria</taxon>
        <taxon>Burkholderiales</taxon>
        <taxon>Oxalobacteraceae</taxon>
        <taxon>Telluria group</taxon>
        <taxon>Duganella</taxon>
    </lineage>
</organism>
<protein>
    <submittedName>
        <fullName evidence="1">Uncharacterized protein</fullName>
    </submittedName>
</protein>
<evidence type="ECO:0000313" key="1">
    <source>
        <dbReference type="EMBL" id="MYM92514.1"/>
    </source>
</evidence>
<dbReference type="Proteomes" id="UP000447355">
    <property type="component" value="Unassembled WGS sequence"/>
</dbReference>
<name>A0A845GE01_9BURK</name>
<accession>A0A845GE01</accession>
<reference evidence="1" key="1">
    <citation type="submission" date="2019-12" db="EMBL/GenBank/DDBJ databases">
        <title>Novel species isolated from a subtropical stream in China.</title>
        <authorList>
            <person name="Lu H."/>
        </authorList>
    </citation>
    <scope>NUCLEOTIDE SEQUENCE [LARGE SCALE GENOMIC DNA]</scope>
    <source>
        <strain evidence="1">FT81W</strain>
    </source>
</reference>
<evidence type="ECO:0000313" key="2">
    <source>
        <dbReference type="Proteomes" id="UP000447355"/>
    </source>
</evidence>
<gene>
    <name evidence="1" type="ORF">GTP90_01410</name>
</gene>
<dbReference type="RefSeq" id="WP_161081779.1">
    <property type="nucleotide sequence ID" value="NZ_WWCX01000001.1"/>
</dbReference>
<dbReference type="AlphaFoldDB" id="A0A845GE01"/>
<proteinExistence type="predicted"/>